<proteinExistence type="predicted"/>
<dbReference type="InterPro" id="IPR027806">
    <property type="entry name" value="HARBI1_dom"/>
</dbReference>
<dbReference type="GO" id="GO:0046872">
    <property type="term" value="F:metal ion binding"/>
    <property type="evidence" value="ECO:0007669"/>
    <property type="project" value="UniProtKB-KW"/>
</dbReference>
<keyword evidence="2" id="KW-0479">Metal-binding</keyword>
<evidence type="ECO:0000259" key="3">
    <source>
        <dbReference type="Pfam" id="PF13359"/>
    </source>
</evidence>
<accession>A0A0H5RRL8</accession>
<evidence type="ECO:0000313" key="4">
    <source>
        <dbReference type="EMBL" id="CRZ11359.1"/>
    </source>
</evidence>
<reference evidence="4" key="1">
    <citation type="submission" date="2015-04" db="EMBL/GenBank/DDBJ databases">
        <title>The genome sequence of the plant pathogenic Rhizarian Plasmodiophora brassicae reveals insights in its biotrophic life cycle and the origin of chitin synthesis.</title>
        <authorList>
            <person name="Schwelm A."/>
            <person name="Fogelqvist J."/>
            <person name="Knaust A."/>
            <person name="Julke S."/>
            <person name="Lilja T."/>
            <person name="Dhandapani V."/>
            <person name="Bonilla-Rosso G."/>
            <person name="Karlsson M."/>
            <person name="Shevchenko A."/>
            <person name="Choi S.R."/>
            <person name="Kim H.G."/>
            <person name="Park J.Y."/>
            <person name="Lim Y.P."/>
            <person name="Ludwig-Muller J."/>
            <person name="Dixelius C."/>
        </authorList>
    </citation>
    <scope>NUCLEOTIDE SEQUENCE</scope>
    <source>
        <tissue evidence="4">Potato root galls</tissue>
    </source>
</reference>
<protein>
    <recommendedName>
        <fullName evidence="3">DDE Tnp4 domain-containing protein</fullName>
    </recommendedName>
</protein>
<evidence type="ECO:0000256" key="2">
    <source>
        <dbReference type="ARBA" id="ARBA00022723"/>
    </source>
</evidence>
<dbReference type="EMBL" id="HACM01010917">
    <property type="protein sequence ID" value="CRZ11359.1"/>
    <property type="molecule type" value="Transcribed_RNA"/>
</dbReference>
<dbReference type="AlphaFoldDB" id="A0A0H5RRL8"/>
<sequence>MLTFDHQRQIRYLIAGWPGSVHDTKVWESGSVKKNPNHHFSPGQYQLGDSFTLSKQMLVPYRQPAASILENQQFNLRISRARVVSEHGNGILKGRWQSLRGLPICINKPSDIKFACQWITAGCVLHNMINKERLAADDDDGDSIDLERNASPARSVPLSVSHWRQEFQRKVAEFWS</sequence>
<feature type="domain" description="DDE Tnp4" evidence="3">
    <location>
        <begin position="2"/>
        <end position="127"/>
    </location>
</feature>
<evidence type="ECO:0000256" key="1">
    <source>
        <dbReference type="ARBA" id="ARBA00001968"/>
    </source>
</evidence>
<name>A0A0H5RRL8_9EUKA</name>
<dbReference type="Pfam" id="PF13359">
    <property type="entry name" value="DDE_Tnp_4"/>
    <property type="match status" value="1"/>
</dbReference>
<comment type="cofactor">
    <cofactor evidence="1">
        <name>a divalent metal cation</name>
        <dbReference type="ChEBI" id="CHEBI:60240"/>
    </cofactor>
</comment>
<organism evidence="4">
    <name type="scientific">Spongospora subterranea</name>
    <dbReference type="NCBI Taxonomy" id="70186"/>
    <lineage>
        <taxon>Eukaryota</taxon>
        <taxon>Sar</taxon>
        <taxon>Rhizaria</taxon>
        <taxon>Endomyxa</taxon>
        <taxon>Phytomyxea</taxon>
        <taxon>Plasmodiophorida</taxon>
        <taxon>Plasmodiophoridae</taxon>
        <taxon>Spongospora</taxon>
    </lineage>
</organism>